<evidence type="ECO:0000313" key="5">
    <source>
        <dbReference type="Proteomes" id="UP000018141"/>
    </source>
</evidence>
<dbReference type="AlphaFoldDB" id="R7ARB0"/>
<feature type="transmembrane region" description="Helical" evidence="3">
    <location>
        <begin position="149"/>
        <end position="170"/>
    </location>
</feature>
<sequence>MDKTTNKKPAISTQSLVTMAIFAAILSVSAYASIPIPLPSNPHITLLNFVILLVALLFPLEQSFLVILVWMLLGILGVPVFIAGGSGFGYIIGPYGGYTATFLVVAVVLPLIRGKKYNRIRYTAAAIVGVLIIDILGMLWLMLQNHLSLSAAFLAGFVPFIPLDLVKAVIAAQIIPPLRRIVKAE</sequence>
<dbReference type="PANTHER" id="PTHR34295:SF1">
    <property type="entry name" value="BIOTIN TRANSPORTER BIOY"/>
    <property type="match status" value="1"/>
</dbReference>
<dbReference type="GO" id="GO:0015225">
    <property type="term" value="F:biotin transmembrane transporter activity"/>
    <property type="evidence" value="ECO:0007669"/>
    <property type="project" value="UniProtKB-UniRule"/>
</dbReference>
<comment type="similarity">
    <text evidence="1 2">Belongs to the BioY family.</text>
</comment>
<dbReference type="Pfam" id="PF02632">
    <property type="entry name" value="BioY"/>
    <property type="match status" value="1"/>
</dbReference>
<keyword evidence="2" id="KW-1003">Cell membrane</keyword>
<comment type="subcellular location">
    <subcellularLocation>
        <location evidence="2">Cell membrane</location>
        <topology evidence="2">Multi-pass membrane protein</topology>
    </subcellularLocation>
</comment>
<dbReference type="Gene3D" id="1.10.1760.20">
    <property type="match status" value="1"/>
</dbReference>
<feature type="transmembrane region" description="Helical" evidence="3">
    <location>
        <begin position="42"/>
        <end position="60"/>
    </location>
</feature>
<keyword evidence="3" id="KW-1133">Transmembrane helix</keyword>
<protein>
    <recommendedName>
        <fullName evidence="2">Biotin transporter</fullName>
    </recommendedName>
</protein>
<dbReference type="Proteomes" id="UP000018141">
    <property type="component" value="Unassembled WGS sequence"/>
</dbReference>
<dbReference type="EMBL" id="CBHH010000022">
    <property type="protein sequence ID" value="CDD55966.1"/>
    <property type="molecule type" value="Genomic_DNA"/>
</dbReference>
<evidence type="ECO:0000256" key="2">
    <source>
        <dbReference type="PIRNR" id="PIRNR016661"/>
    </source>
</evidence>
<name>R7ARB0_9FIRM</name>
<reference evidence="4" key="1">
    <citation type="submission" date="2012-11" db="EMBL/GenBank/DDBJ databases">
        <title>Dependencies among metagenomic species, viruses, plasmids and units of genetic variation.</title>
        <authorList>
            <person name="Nielsen H.B."/>
            <person name="Almeida M."/>
            <person name="Juncker A.S."/>
            <person name="Rasmussen S."/>
            <person name="Li J."/>
            <person name="Sunagawa S."/>
            <person name="Plichta D."/>
            <person name="Gautier L."/>
            <person name="Le Chatelier E."/>
            <person name="Peletier E."/>
            <person name="Bonde I."/>
            <person name="Nielsen T."/>
            <person name="Manichanh C."/>
            <person name="Arumugam M."/>
            <person name="Batto J."/>
            <person name="Santos M.B.Q.D."/>
            <person name="Blom N."/>
            <person name="Borruel N."/>
            <person name="Burgdorf K.S."/>
            <person name="Boumezbeur F."/>
            <person name="Casellas F."/>
            <person name="Dore J."/>
            <person name="Guarner F."/>
            <person name="Hansen T."/>
            <person name="Hildebrand F."/>
            <person name="Kaas R.S."/>
            <person name="Kennedy S."/>
            <person name="Kristiansen K."/>
            <person name="Kultima J.R."/>
            <person name="Leonard P."/>
            <person name="Levenez F."/>
            <person name="Lund O."/>
            <person name="Moumen B."/>
            <person name="Le Paslier D."/>
            <person name="Pons N."/>
            <person name="Pedersen O."/>
            <person name="Prifti E."/>
            <person name="Qin J."/>
            <person name="Raes J."/>
            <person name="Tap J."/>
            <person name="Tims S."/>
            <person name="Ussery D.W."/>
            <person name="Yamada T."/>
            <person name="MetaHit consortium"/>
            <person name="Renault P."/>
            <person name="Sicheritz-Ponten T."/>
            <person name="Bork P."/>
            <person name="Wang J."/>
            <person name="Brunak S."/>
            <person name="Ehrlich S.D."/>
        </authorList>
    </citation>
    <scope>NUCLEOTIDE SEQUENCE [LARGE SCALE GENOMIC DNA]</scope>
</reference>
<evidence type="ECO:0000256" key="1">
    <source>
        <dbReference type="ARBA" id="ARBA00010692"/>
    </source>
</evidence>
<evidence type="ECO:0000313" key="4">
    <source>
        <dbReference type="EMBL" id="CDD55966.1"/>
    </source>
</evidence>
<feature type="transmembrane region" description="Helical" evidence="3">
    <location>
        <begin position="95"/>
        <end position="112"/>
    </location>
</feature>
<dbReference type="GO" id="GO:0005886">
    <property type="term" value="C:plasma membrane"/>
    <property type="evidence" value="ECO:0007669"/>
    <property type="project" value="UniProtKB-SubCell"/>
</dbReference>
<dbReference type="InterPro" id="IPR003784">
    <property type="entry name" value="BioY"/>
</dbReference>
<feature type="transmembrane region" description="Helical" evidence="3">
    <location>
        <begin position="67"/>
        <end position="89"/>
    </location>
</feature>
<dbReference type="PIRSF" id="PIRSF016661">
    <property type="entry name" value="BioY"/>
    <property type="match status" value="1"/>
</dbReference>
<keyword evidence="3" id="KW-0812">Transmembrane</keyword>
<evidence type="ECO:0000256" key="3">
    <source>
        <dbReference type="SAM" id="Phobius"/>
    </source>
</evidence>
<accession>R7ARB0</accession>
<keyword evidence="2" id="KW-0813">Transport</keyword>
<organism evidence="4 5">
    <name type="scientific">Bacteroides pectinophilus CAG:437</name>
    <dbReference type="NCBI Taxonomy" id="1263051"/>
    <lineage>
        <taxon>Bacteria</taxon>
        <taxon>Bacillati</taxon>
        <taxon>Bacillota</taxon>
        <taxon>Clostridia</taxon>
        <taxon>Eubacteriales</taxon>
    </lineage>
</organism>
<dbReference type="PANTHER" id="PTHR34295">
    <property type="entry name" value="BIOTIN TRANSPORTER BIOY"/>
    <property type="match status" value="1"/>
</dbReference>
<feature type="transmembrane region" description="Helical" evidence="3">
    <location>
        <begin position="124"/>
        <end position="143"/>
    </location>
</feature>
<keyword evidence="2 3" id="KW-0472">Membrane</keyword>
<proteinExistence type="inferred from homology"/>
<gene>
    <name evidence="4" type="ORF">BN656_00662</name>
</gene>
<comment type="caution">
    <text evidence="4">The sequence shown here is derived from an EMBL/GenBank/DDBJ whole genome shotgun (WGS) entry which is preliminary data.</text>
</comment>